<keyword evidence="11" id="KW-1185">Reference proteome</keyword>
<dbReference type="PRINTS" id="PR00171">
    <property type="entry name" value="SUGRTRNSPORT"/>
</dbReference>
<sequence length="590" mass="64615">LLNRRVHTLKPTNILPPLLSCLFSSPRANNSVKMAGGGVKKPINIFKLGDLGEPEGVFNWRLWFAVISFGLMGAARGVDEGLISGAFGSKDFQKFIHYDQYSAAEKTNIKANVSAMVQLGSVAGALIAFVICDKIGRIWATRQLCVIWIIGIAIFMANNGHLGAVYAGRFIAGLGVGQTPVVGPVYLAEIAPASVRGLCTCVFTGFVYLGVVLAYFTNYGCQINLGDHTHNRWLVPTSLHIMFAGIIFILTFFQFESPRFLVKQGKIEEATETMAHLRHLPVDHEYVTREIYAIQHSHQEELEATKGTTWFGKVKELFLVPSNLYRLYLSTMVQFLSQWSGAGSITLYAPDLFKILGISGQNESLLITAVFGVVKLVAAVGCALFLVDVIGRKRALLTGITLQAIAMIYIASFLTHVPKLGVDDSFTLPDNLIGVSKGAVAMIYISGFGWALGWNSMQYLLTAELFPLRVRALATSWAMTLHFANQYGNSRAVPNMLASTAVGGISPMGTFWSFAAITIVGGAWVWFFVPETSGRALEDMDRLFELPWYRIGLHGNEDADARDVVYNEKQEAAEGVMGMSEHAEKKSAQV</sequence>
<comment type="similarity">
    <text evidence="2 7">Belongs to the major facilitator superfamily. Sugar transporter (TC 2.A.1.1) family.</text>
</comment>
<feature type="transmembrane region" description="Helical" evidence="8">
    <location>
        <begin position="365"/>
        <end position="387"/>
    </location>
</feature>
<dbReference type="GO" id="GO:0016020">
    <property type="term" value="C:membrane"/>
    <property type="evidence" value="ECO:0007669"/>
    <property type="project" value="UniProtKB-SubCell"/>
</dbReference>
<feature type="transmembrane region" description="Helical" evidence="8">
    <location>
        <begin position="394"/>
        <end position="414"/>
    </location>
</feature>
<dbReference type="FunFam" id="1.20.1250.20:FF:000313">
    <property type="entry name" value="MFS quinate transporter"/>
    <property type="match status" value="1"/>
</dbReference>
<organism evidence="10 11">
    <name type="scientific">Colletotrichum orchidophilum</name>
    <dbReference type="NCBI Taxonomy" id="1209926"/>
    <lineage>
        <taxon>Eukaryota</taxon>
        <taxon>Fungi</taxon>
        <taxon>Dikarya</taxon>
        <taxon>Ascomycota</taxon>
        <taxon>Pezizomycotina</taxon>
        <taxon>Sordariomycetes</taxon>
        <taxon>Hypocreomycetidae</taxon>
        <taxon>Glomerellales</taxon>
        <taxon>Glomerellaceae</taxon>
        <taxon>Colletotrichum</taxon>
    </lineage>
</organism>
<keyword evidence="5 8" id="KW-1133">Transmembrane helix</keyword>
<dbReference type="EMBL" id="MJBS01000167">
    <property type="protein sequence ID" value="OHE91881.1"/>
    <property type="molecule type" value="Genomic_DNA"/>
</dbReference>
<evidence type="ECO:0000256" key="5">
    <source>
        <dbReference type="ARBA" id="ARBA00022989"/>
    </source>
</evidence>
<dbReference type="InterPro" id="IPR005829">
    <property type="entry name" value="Sugar_transporter_CS"/>
</dbReference>
<feature type="transmembrane region" description="Helical" evidence="8">
    <location>
        <begin position="325"/>
        <end position="345"/>
    </location>
</feature>
<dbReference type="InterPro" id="IPR005828">
    <property type="entry name" value="MFS_sugar_transport-like"/>
</dbReference>
<dbReference type="GO" id="GO:0005351">
    <property type="term" value="F:carbohydrate:proton symporter activity"/>
    <property type="evidence" value="ECO:0007669"/>
    <property type="project" value="TreeGrafter"/>
</dbReference>
<dbReference type="PROSITE" id="PS00216">
    <property type="entry name" value="SUGAR_TRANSPORT_1"/>
    <property type="match status" value="1"/>
</dbReference>
<reference evidence="10 11" key="1">
    <citation type="submission" date="2016-09" db="EMBL/GenBank/DDBJ databases">
        <authorList>
            <person name="Capua I."/>
            <person name="De Benedictis P."/>
            <person name="Joannis T."/>
            <person name="Lombin L.H."/>
            <person name="Cattoli G."/>
        </authorList>
    </citation>
    <scope>NUCLEOTIDE SEQUENCE [LARGE SCALE GENOMIC DNA]</scope>
    <source>
        <strain evidence="10 11">IMI 309357</strain>
    </source>
</reference>
<feature type="transmembrane region" description="Helical" evidence="8">
    <location>
        <begin position="434"/>
        <end position="454"/>
    </location>
</feature>
<dbReference type="PANTHER" id="PTHR48022">
    <property type="entry name" value="PLASTIDIC GLUCOSE TRANSPORTER 4"/>
    <property type="match status" value="1"/>
</dbReference>
<evidence type="ECO:0000256" key="3">
    <source>
        <dbReference type="ARBA" id="ARBA00022448"/>
    </source>
</evidence>
<feature type="transmembrane region" description="Helical" evidence="8">
    <location>
        <begin position="466"/>
        <end position="484"/>
    </location>
</feature>
<dbReference type="OrthoDB" id="5296287at2759"/>
<proteinExistence type="inferred from homology"/>
<dbReference type="Proteomes" id="UP000176998">
    <property type="component" value="Unassembled WGS sequence"/>
</dbReference>
<comment type="subcellular location">
    <subcellularLocation>
        <location evidence="1">Membrane</location>
        <topology evidence="1">Multi-pass membrane protein</topology>
    </subcellularLocation>
</comment>
<dbReference type="GeneID" id="34565962"/>
<dbReference type="InterPro" id="IPR020846">
    <property type="entry name" value="MFS_dom"/>
</dbReference>
<dbReference type="InterPro" id="IPR036259">
    <property type="entry name" value="MFS_trans_sf"/>
</dbReference>
<evidence type="ECO:0000256" key="4">
    <source>
        <dbReference type="ARBA" id="ARBA00022692"/>
    </source>
</evidence>
<evidence type="ECO:0000256" key="6">
    <source>
        <dbReference type="ARBA" id="ARBA00023136"/>
    </source>
</evidence>
<dbReference type="PROSITE" id="PS00217">
    <property type="entry name" value="SUGAR_TRANSPORT_2"/>
    <property type="match status" value="1"/>
</dbReference>
<evidence type="ECO:0000256" key="7">
    <source>
        <dbReference type="RuleBase" id="RU003346"/>
    </source>
</evidence>
<dbReference type="InterPro" id="IPR050360">
    <property type="entry name" value="MFS_Sugar_Transporters"/>
</dbReference>
<feature type="non-terminal residue" evidence="10">
    <location>
        <position position="1"/>
    </location>
</feature>
<evidence type="ECO:0000313" key="11">
    <source>
        <dbReference type="Proteomes" id="UP000176998"/>
    </source>
</evidence>
<dbReference type="SUPFAM" id="SSF103473">
    <property type="entry name" value="MFS general substrate transporter"/>
    <property type="match status" value="1"/>
</dbReference>
<keyword evidence="4 8" id="KW-0812">Transmembrane</keyword>
<comment type="caution">
    <text evidence="10">The sequence shown here is derived from an EMBL/GenBank/DDBJ whole genome shotgun (WGS) entry which is preliminary data.</text>
</comment>
<dbReference type="PROSITE" id="PS50850">
    <property type="entry name" value="MFS"/>
    <property type="match status" value="1"/>
</dbReference>
<feature type="transmembrane region" description="Helical" evidence="8">
    <location>
        <begin position="237"/>
        <end position="255"/>
    </location>
</feature>
<gene>
    <name evidence="10" type="ORF">CORC01_12834</name>
</gene>
<evidence type="ECO:0000259" key="9">
    <source>
        <dbReference type="PROSITE" id="PS50850"/>
    </source>
</evidence>
<dbReference type="InterPro" id="IPR003663">
    <property type="entry name" value="Sugar/inositol_transpt"/>
</dbReference>
<keyword evidence="6 8" id="KW-0472">Membrane</keyword>
<protein>
    <recommendedName>
        <fullName evidence="9">Major facilitator superfamily (MFS) profile domain-containing protein</fullName>
    </recommendedName>
</protein>
<keyword evidence="3 7" id="KW-0813">Transport</keyword>
<evidence type="ECO:0000256" key="8">
    <source>
        <dbReference type="SAM" id="Phobius"/>
    </source>
</evidence>
<name>A0A1G4ARZ6_9PEZI</name>
<feature type="transmembrane region" description="Helical" evidence="8">
    <location>
        <begin position="195"/>
        <end position="217"/>
    </location>
</feature>
<dbReference type="Pfam" id="PF00083">
    <property type="entry name" value="Sugar_tr"/>
    <property type="match status" value="1"/>
</dbReference>
<feature type="transmembrane region" description="Helical" evidence="8">
    <location>
        <begin position="504"/>
        <end position="529"/>
    </location>
</feature>
<evidence type="ECO:0000256" key="1">
    <source>
        <dbReference type="ARBA" id="ARBA00004141"/>
    </source>
</evidence>
<evidence type="ECO:0000313" key="10">
    <source>
        <dbReference type="EMBL" id="OHE91881.1"/>
    </source>
</evidence>
<dbReference type="PANTHER" id="PTHR48022:SF8">
    <property type="entry name" value="MAJOR FACILITATOR SUPERFAMILY (MFS) PROFILE DOMAIN-CONTAINING PROTEIN-RELATED"/>
    <property type="match status" value="1"/>
</dbReference>
<dbReference type="Gene3D" id="1.20.1250.20">
    <property type="entry name" value="MFS general substrate transporter like domains"/>
    <property type="match status" value="1"/>
</dbReference>
<dbReference type="RefSeq" id="XP_022469053.1">
    <property type="nucleotide sequence ID" value="XM_022624452.1"/>
</dbReference>
<dbReference type="NCBIfam" id="TIGR00879">
    <property type="entry name" value="SP"/>
    <property type="match status" value="1"/>
</dbReference>
<feature type="transmembrane region" description="Helical" evidence="8">
    <location>
        <begin position="144"/>
        <end position="164"/>
    </location>
</feature>
<feature type="domain" description="Major facilitator superfamily (MFS) profile" evidence="9">
    <location>
        <begin position="65"/>
        <end position="533"/>
    </location>
</feature>
<accession>A0A1G4ARZ6</accession>
<evidence type="ECO:0000256" key="2">
    <source>
        <dbReference type="ARBA" id="ARBA00010992"/>
    </source>
</evidence>
<dbReference type="AlphaFoldDB" id="A0A1G4ARZ6"/>
<feature type="transmembrane region" description="Helical" evidence="8">
    <location>
        <begin position="170"/>
        <end position="188"/>
    </location>
</feature>